<sequence>MPPSEVVITINGAEVEAHPGEMLIAAADRVGVHIPRFCYHERMSSVGMCRMCLVDVDTGRGPMLQPSCMVPVSEGMVVDSESEDTRRAQEGILEFLLVNHPLDCPVCDKGGECPLQDQTVAYGPGESRFIEEKRHYEKPIPISDLVDLDRERCILCDRCTRFADEIAGDPLIQFTERGNATQVLTFPGEPFSSYFSGNTVQLCPVGALTAAPYRFKARPWDLEQVESTCTTCSLGCRVAVQSSRNELVRYLGVDVESVNHGWLCDKGRFNYEAVNSDDRLTTPLIRDKHDQHQLLGTDWGSALAQAAQAIQQAGPERVGIIGGSQLTNEDAYVWAKLARSVIGTDNVDAQLGDGIPADVVLGLPAATIKDACEADTVLIVGPDLKEELPILHLRLRVATKGKTSVIEIGPTATGADAYAQRSIRCRSGEAARTLLALLEGDDPLAKQLREGSVVAVVGRTSMAESATPALEVASVIRDRLPHATFLPALRRGNVRGALDMGLAPGILPGRTTIDQPSESLTDKWKIIPETTGLDTTGMLQAAASGRLDTLILLGADPLRDFPDRNLAAEAFQYATTIIAIDNFITDSVAQADVILPSTAYGEQGGTTTNIEGRISRLTPKVTPPGTVRDDWMIAAELAWRLGGDIGLGSRQEIWREIEQVAPSHAGVTVERICGPEAHEGILVEGTSIEPTLPPPQEPPVIDGYGLRLVSGRKLWDAGTNISHSPSLKHLAEESTLRVHPSDLQRLGVSSGASVRVISTRTTETVVAVADESILRGTAVLPFNQPGGGANRFIDATAHVNDIRIETL</sequence>
<dbReference type="PROSITE" id="PS51839">
    <property type="entry name" value="4FE4S_HC3"/>
    <property type="match status" value="1"/>
</dbReference>
<dbReference type="EMBL" id="UINC01001816">
    <property type="protein sequence ID" value="SUZ89447.1"/>
    <property type="molecule type" value="Genomic_DNA"/>
</dbReference>
<keyword evidence="8" id="KW-1278">Translocase</keyword>
<evidence type="ECO:0000256" key="2">
    <source>
        <dbReference type="ARBA" id="ARBA00002378"/>
    </source>
</evidence>
<evidence type="ECO:0000256" key="4">
    <source>
        <dbReference type="ARBA" id="ARBA00022485"/>
    </source>
</evidence>
<comment type="cofactor">
    <cofactor evidence="1">
        <name>[4Fe-4S] cluster</name>
        <dbReference type="ChEBI" id="CHEBI:49883"/>
    </cofactor>
</comment>
<dbReference type="PROSITE" id="PS51669">
    <property type="entry name" value="4FE4S_MOW_BIS_MGD"/>
    <property type="match status" value="1"/>
</dbReference>
<dbReference type="GO" id="GO:0051537">
    <property type="term" value="F:2 iron, 2 sulfur cluster binding"/>
    <property type="evidence" value="ECO:0007669"/>
    <property type="project" value="UniProtKB-KW"/>
</dbReference>
<evidence type="ECO:0000256" key="6">
    <source>
        <dbReference type="ARBA" id="ARBA00022719"/>
    </source>
</evidence>
<reference evidence="17" key="1">
    <citation type="submission" date="2018-05" db="EMBL/GenBank/DDBJ databases">
        <authorList>
            <person name="Lanie J.A."/>
            <person name="Ng W.-L."/>
            <person name="Kazmierczak K.M."/>
            <person name="Andrzejewski T.M."/>
            <person name="Davidsen T.M."/>
            <person name="Wayne K.J."/>
            <person name="Tettelin H."/>
            <person name="Glass J.I."/>
            <person name="Rusch D."/>
            <person name="Podicherti R."/>
            <person name="Tsui H.-C.T."/>
            <person name="Winkler M.E."/>
        </authorList>
    </citation>
    <scope>NUCLEOTIDE SEQUENCE</scope>
</reference>
<evidence type="ECO:0000259" key="14">
    <source>
        <dbReference type="PROSITE" id="PS51085"/>
    </source>
</evidence>
<keyword evidence="9" id="KW-0408">Iron</keyword>
<dbReference type="SUPFAM" id="SSF54292">
    <property type="entry name" value="2Fe-2S ferredoxin-like"/>
    <property type="match status" value="1"/>
</dbReference>
<dbReference type="InterPro" id="IPR050123">
    <property type="entry name" value="Prok_molybdopt-oxidoreductase"/>
</dbReference>
<dbReference type="Gene3D" id="2.20.25.90">
    <property type="entry name" value="ADC-like domains"/>
    <property type="match status" value="1"/>
</dbReference>
<dbReference type="Gene3D" id="3.40.228.10">
    <property type="entry name" value="Dimethylsulfoxide Reductase, domain 2"/>
    <property type="match status" value="1"/>
</dbReference>
<feature type="domain" description="4Fe-4S Mo/W bis-MGD-type" evidence="15">
    <location>
        <begin position="222"/>
        <end position="278"/>
    </location>
</feature>
<dbReference type="GO" id="GO:0051539">
    <property type="term" value="F:4 iron, 4 sulfur cluster binding"/>
    <property type="evidence" value="ECO:0007669"/>
    <property type="project" value="UniProtKB-KW"/>
</dbReference>
<dbReference type="CDD" id="cd00207">
    <property type="entry name" value="fer2"/>
    <property type="match status" value="1"/>
</dbReference>
<dbReference type="Pfam" id="PF22117">
    <property type="entry name" value="Fer4_Nqo3"/>
    <property type="match status" value="1"/>
</dbReference>
<protein>
    <recommendedName>
        <fullName evidence="18">NADH-quinone oxidoreductase</fullName>
    </recommendedName>
</protein>
<dbReference type="GO" id="GO:0016651">
    <property type="term" value="F:oxidoreductase activity, acting on NAD(P)H"/>
    <property type="evidence" value="ECO:0007669"/>
    <property type="project" value="InterPro"/>
</dbReference>
<dbReference type="AlphaFoldDB" id="A0A381RHT6"/>
<dbReference type="InterPro" id="IPR054351">
    <property type="entry name" value="NADH_UbQ_OxRdtase_ferredoxin"/>
</dbReference>
<dbReference type="SUPFAM" id="SSF54862">
    <property type="entry name" value="4Fe-4S ferredoxins"/>
    <property type="match status" value="1"/>
</dbReference>
<dbReference type="InterPro" id="IPR006657">
    <property type="entry name" value="MoPterin_dinucl-bd_dom"/>
</dbReference>
<dbReference type="InterPro" id="IPR006963">
    <property type="entry name" value="Mopterin_OxRdtase_4Fe-4S_dom"/>
</dbReference>
<evidence type="ECO:0008006" key="18">
    <source>
        <dbReference type="Google" id="ProtNLM"/>
    </source>
</evidence>
<name>A0A381RHT6_9ZZZZ</name>
<dbReference type="NCBIfam" id="TIGR01973">
    <property type="entry name" value="NuoG"/>
    <property type="match status" value="1"/>
</dbReference>
<dbReference type="SMART" id="SM00929">
    <property type="entry name" value="NADH-G_4Fe-4S_3"/>
    <property type="match status" value="1"/>
</dbReference>
<dbReference type="PANTHER" id="PTHR43105">
    <property type="entry name" value="RESPIRATORY NITRATE REDUCTASE"/>
    <property type="match status" value="1"/>
</dbReference>
<dbReference type="InterPro" id="IPR006656">
    <property type="entry name" value="Mopterin_OxRdtase"/>
</dbReference>
<dbReference type="GO" id="GO:0042773">
    <property type="term" value="P:ATP synthesis coupled electron transport"/>
    <property type="evidence" value="ECO:0007669"/>
    <property type="project" value="InterPro"/>
</dbReference>
<evidence type="ECO:0000256" key="8">
    <source>
        <dbReference type="ARBA" id="ARBA00022967"/>
    </source>
</evidence>
<keyword evidence="6" id="KW-0874">Quinone</keyword>
<evidence type="ECO:0000256" key="1">
    <source>
        <dbReference type="ARBA" id="ARBA00001966"/>
    </source>
</evidence>
<dbReference type="InterPro" id="IPR019574">
    <property type="entry name" value="NADH_UbQ_OxRdtase_Gsu_4Fe4S-bd"/>
</dbReference>
<dbReference type="PANTHER" id="PTHR43105:SF10">
    <property type="entry name" value="NADH-QUINONE OXIDOREDUCTASE SUBUNIT G"/>
    <property type="match status" value="1"/>
</dbReference>
<evidence type="ECO:0000256" key="3">
    <source>
        <dbReference type="ARBA" id="ARBA00005404"/>
    </source>
</evidence>
<evidence type="ECO:0000313" key="17">
    <source>
        <dbReference type="EMBL" id="SUZ89447.1"/>
    </source>
</evidence>
<evidence type="ECO:0000256" key="5">
    <source>
        <dbReference type="ARBA" id="ARBA00022714"/>
    </source>
</evidence>
<dbReference type="GO" id="GO:0008137">
    <property type="term" value="F:NADH dehydrogenase (ubiquinone) activity"/>
    <property type="evidence" value="ECO:0007669"/>
    <property type="project" value="InterPro"/>
</dbReference>
<proteinExistence type="inferred from homology"/>
<dbReference type="PROSITE" id="PS00642">
    <property type="entry name" value="COMPLEX1_75K_2"/>
    <property type="match status" value="1"/>
</dbReference>
<dbReference type="PROSITE" id="PS00641">
    <property type="entry name" value="COMPLEX1_75K_1"/>
    <property type="match status" value="1"/>
</dbReference>
<dbReference type="Pfam" id="PF01568">
    <property type="entry name" value="Molydop_binding"/>
    <property type="match status" value="1"/>
</dbReference>
<dbReference type="GO" id="GO:0043546">
    <property type="term" value="F:molybdopterin cofactor binding"/>
    <property type="evidence" value="ECO:0007669"/>
    <property type="project" value="InterPro"/>
</dbReference>
<comment type="cofactor">
    <cofactor evidence="13">
        <name>[2Fe-2S] cluster</name>
        <dbReference type="ChEBI" id="CHEBI:190135"/>
    </cofactor>
</comment>
<dbReference type="Pfam" id="PF10588">
    <property type="entry name" value="NADH-G_4Fe-4S_3"/>
    <property type="match status" value="1"/>
</dbReference>
<evidence type="ECO:0000256" key="13">
    <source>
        <dbReference type="ARBA" id="ARBA00034078"/>
    </source>
</evidence>
<dbReference type="GO" id="GO:0016020">
    <property type="term" value="C:membrane"/>
    <property type="evidence" value="ECO:0007669"/>
    <property type="project" value="InterPro"/>
</dbReference>
<evidence type="ECO:0000259" key="15">
    <source>
        <dbReference type="PROSITE" id="PS51669"/>
    </source>
</evidence>
<feature type="domain" description="4Fe-4S His(Cys)3-ligated-type" evidence="16">
    <location>
        <begin position="84"/>
        <end position="123"/>
    </location>
</feature>
<dbReference type="SUPFAM" id="SSF50692">
    <property type="entry name" value="ADC-like"/>
    <property type="match status" value="1"/>
</dbReference>
<evidence type="ECO:0000256" key="11">
    <source>
        <dbReference type="ARBA" id="ARBA00023027"/>
    </source>
</evidence>
<dbReference type="GO" id="GO:0046872">
    <property type="term" value="F:metal ion binding"/>
    <property type="evidence" value="ECO:0007669"/>
    <property type="project" value="UniProtKB-KW"/>
</dbReference>
<dbReference type="InterPro" id="IPR036010">
    <property type="entry name" value="2Fe-2S_ferredoxin-like_sf"/>
</dbReference>
<keyword evidence="12" id="KW-0830">Ubiquinone</keyword>
<dbReference type="Gene3D" id="3.30.70.20">
    <property type="match status" value="1"/>
</dbReference>
<gene>
    <name evidence="17" type="ORF">METZ01_LOCUS42301</name>
</gene>
<comment type="similarity">
    <text evidence="3">Belongs to the complex I 75 kDa subunit family.</text>
</comment>
<keyword evidence="5" id="KW-0001">2Fe-2S</keyword>
<keyword evidence="10" id="KW-0411">Iron-sulfur</keyword>
<keyword evidence="7" id="KW-0479">Metal-binding</keyword>
<dbReference type="InterPro" id="IPR009010">
    <property type="entry name" value="Asp_de-COase-like_dom_sf"/>
</dbReference>
<feature type="domain" description="2Fe-2S ferredoxin-type" evidence="14">
    <location>
        <begin position="4"/>
        <end position="84"/>
    </location>
</feature>
<dbReference type="InterPro" id="IPR010228">
    <property type="entry name" value="NADH_UbQ_OxRdtase_Gsu"/>
</dbReference>
<dbReference type="GO" id="GO:0048038">
    <property type="term" value="F:quinone binding"/>
    <property type="evidence" value="ECO:0007669"/>
    <property type="project" value="UniProtKB-KW"/>
</dbReference>
<organism evidence="17">
    <name type="scientific">marine metagenome</name>
    <dbReference type="NCBI Taxonomy" id="408172"/>
    <lineage>
        <taxon>unclassified sequences</taxon>
        <taxon>metagenomes</taxon>
        <taxon>ecological metagenomes</taxon>
    </lineage>
</organism>
<dbReference type="PROSITE" id="PS51085">
    <property type="entry name" value="2FE2S_FER_2"/>
    <property type="match status" value="1"/>
</dbReference>
<evidence type="ECO:0000256" key="12">
    <source>
        <dbReference type="ARBA" id="ARBA00023075"/>
    </source>
</evidence>
<dbReference type="Gene3D" id="3.10.20.740">
    <property type="match status" value="1"/>
</dbReference>
<dbReference type="SMART" id="SM00926">
    <property type="entry name" value="Molybdop_Fe4S4"/>
    <property type="match status" value="1"/>
</dbReference>
<evidence type="ECO:0000256" key="7">
    <source>
        <dbReference type="ARBA" id="ARBA00022723"/>
    </source>
</evidence>
<dbReference type="Pfam" id="PF00384">
    <property type="entry name" value="Molybdopterin"/>
    <property type="match status" value="1"/>
</dbReference>
<dbReference type="InterPro" id="IPR001041">
    <property type="entry name" value="2Fe-2S_ferredoxin-type"/>
</dbReference>
<dbReference type="Pfam" id="PF04879">
    <property type="entry name" value="Molybdop_Fe4S4"/>
    <property type="match status" value="1"/>
</dbReference>
<dbReference type="Gene3D" id="2.40.40.20">
    <property type="match status" value="1"/>
</dbReference>
<accession>A0A381RHT6</accession>
<dbReference type="FunFam" id="3.10.20.740:FF:000001">
    <property type="entry name" value="NADH-quinone oxidoreductase subunit G"/>
    <property type="match status" value="1"/>
</dbReference>
<evidence type="ECO:0000259" key="16">
    <source>
        <dbReference type="PROSITE" id="PS51839"/>
    </source>
</evidence>
<comment type="function">
    <text evidence="2">NDH-1 shuttles electrons from NADH, via FMN and iron-sulfur (Fe-S) centers, to quinones in the respiratory chain. The immediate electron acceptor for the enzyme in this species is believed to be ubiquinone. Couples the redox reaction to proton translocation (for every two electrons transferred, four hydrogen ions are translocated across the cytoplasmic membrane), and thus conserves the redox energy in a proton gradient.</text>
</comment>
<dbReference type="InterPro" id="IPR000283">
    <property type="entry name" value="NADH_UbQ_OxRdtase_75kDa_su_CS"/>
</dbReference>
<evidence type="ECO:0000256" key="9">
    <source>
        <dbReference type="ARBA" id="ARBA00023004"/>
    </source>
</evidence>
<dbReference type="SUPFAM" id="SSF53706">
    <property type="entry name" value="Formate dehydrogenase/DMSO reductase, domains 1-3"/>
    <property type="match status" value="1"/>
</dbReference>
<dbReference type="PROSITE" id="PS00643">
    <property type="entry name" value="COMPLEX1_75K_3"/>
    <property type="match status" value="1"/>
</dbReference>
<dbReference type="Gene3D" id="3.40.50.740">
    <property type="match status" value="2"/>
</dbReference>
<keyword evidence="4" id="KW-0004">4Fe-4S</keyword>
<dbReference type="Pfam" id="PF13510">
    <property type="entry name" value="Fer2_4"/>
    <property type="match status" value="1"/>
</dbReference>
<keyword evidence="11" id="KW-0520">NAD</keyword>
<evidence type="ECO:0000256" key="10">
    <source>
        <dbReference type="ARBA" id="ARBA00023014"/>
    </source>
</evidence>